<keyword evidence="9 15" id="KW-0233">DNA recombination</keyword>
<evidence type="ECO:0000256" key="10">
    <source>
        <dbReference type="ARBA" id="ARBA00023204"/>
    </source>
</evidence>
<evidence type="ECO:0000256" key="12">
    <source>
        <dbReference type="ARBA" id="ARBA00034617"/>
    </source>
</evidence>
<keyword evidence="3 15" id="KW-0547">Nucleotide-binding</keyword>
<evidence type="ECO:0000256" key="5">
    <source>
        <dbReference type="ARBA" id="ARBA00022801"/>
    </source>
</evidence>
<evidence type="ECO:0000256" key="15">
    <source>
        <dbReference type="RuleBase" id="RU363016"/>
    </source>
</evidence>
<dbReference type="InterPro" id="IPR012340">
    <property type="entry name" value="NA-bd_OB-fold"/>
</dbReference>
<keyword evidence="11" id="KW-0413">Isomerase</keyword>
<dbReference type="InterPro" id="IPR001650">
    <property type="entry name" value="Helicase_C-like"/>
</dbReference>
<keyword evidence="4 15" id="KW-0227">DNA damage</keyword>
<dbReference type="EC" id="5.6.2.4" evidence="13 15"/>
<accession>A0A6J4KMB5</accession>
<evidence type="ECO:0000256" key="4">
    <source>
        <dbReference type="ARBA" id="ARBA00022763"/>
    </source>
</evidence>
<dbReference type="GO" id="GO:0006310">
    <property type="term" value="P:DNA recombination"/>
    <property type="evidence" value="ECO:0007669"/>
    <property type="project" value="UniProtKB-UniRule"/>
</dbReference>
<keyword evidence="8" id="KW-0238">DNA-binding</keyword>
<dbReference type="Pfam" id="PF00270">
    <property type="entry name" value="DEAD"/>
    <property type="match status" value="1"/>
</dbReference>
<evidence type="ECO:0000256" key="2">
    <source>
        <dbReference type="ARBA" id="ARBA00017846"/>
    </source>
</evidence>
<dbReference type="Gene3D" id="2.40.50.140">
    <property type="entry name" value="Nucleic acid-binding proteins"/>
    <property type="match status" value="1"/>
</dbReference>
<comment type="similarity">
    <text evidence="1 15">Belongs to the helicase family. RecG subfamily.</text>
</comment>
<dbReference type="InterPro" id="IPR027417">
    <property type="entry name" value="P-loop_NTPase"/>
</dbReference>
<comment type="function">
    <text evidence="15">Plays a critical role in recombination and DNA repair. Helps process Holliday junction intermediates to mature products by catalyzing branch migration. Has replication fork regression activity, unwinds stalled or blocked replication forks to make a HJ that can be resolved. Has a DNA unwinding activity characteristic of a DNA helicase with 3'-5' polarity.</text>
</comment>
<organism evidence="18">
    <name type="scientific">uncultured Gemmatimonadaceae bacterium</name>
    <dbReference type="NCBI Taxonomy" id="246130"/>
    <lineage>
        <taxon>Bacteria</taxon>
        <taxon>Pseudomonadati</taxon>
        <taxon>Gemmatimonadota</taxon>
        <taxon>Gemmatimonadia</taxon>
        <taxon>Gemmatimonadales</taxon>
        <taxon>Gemmatimonadaceae</taxon>
        <taxon>environmental samples</taxon>
    </lineage>
</organism>
<keyword evidence="7 15" id="KW-0067">ATP-binding</keyword>
<evidence type="ECO:0000256" key="11">
    <source>
        <dbReference type="ARBA" id="ARBA00023235"/>
    </source>
</evidence>
<dbReference type="InterPro" id="IPR011545">
    <property type="entry name" value="DEAD/DEAH_box_helicase_dom"/>
</dbReference>
<dbReference type="Pfam" id="PF17191">
    <property type="entry name" value="RecG_wedge"/>
    <property type="match status" value="1"/>
</dbReference>
<dbReference type="SMART" id="SM00490">
    <property type="entry name" value="HELICc"/>
    <property type="match status" value="1"/>
</dbReference>
<dbReference type="Gene3D" id="3.40.50.300">
    <property type="entry name" value="P-loop containing nucleotide triphosphate hydrolases"/>
    <property type="match status" value="2"/>
</dbReference>
<evidence type="ECO:0000313" key="18">
    <source>
        <dbReference type="EMBL" id="CAA9310040.1"/>
    </source>
</evidence>
<dbReference type="InterPro" id="IPR047112">
    <property type="entry name" value="RecG/Mfd"/>
</dbReference>
<dbReference type="PANTHER" id="PTHR47964">
    <property type="entry name" value="ATP-DEPENDENT DNA HELICASE HOMOLOG RECG, CHLOROPLASTIC"/>
    <property type="match status" value="1"/>
</dbReference>
<dbReference type="Pfam" id="PF00271">
    <property type="entry name" value="Helicase_C"/>
    <property type="match status" value="1"/>
</dbReference>
<evidence type="ECO:0000259" key="16">
    <source>
        <dbReference type="PROSITE" id="PS51192"/>
    </source>
</evidence>
<evidence type="ECO:0000259" key="17">
    <source>
        <dbReference type="PROSITE" id="PS51194"/>
    </source>
</evidence>
<dbReference type="GO" id="GO:0043138">
    <property type="term" value="F:3'-5' DNA helicase activity"/>
    <property type="evidence" value="ECO:0007669"/>
    <property type="project" value="UniProtKB-EC"/>
</dbReference>
<evidence type="ECO:0000256" key="8">
    <source>
        <dbReference type="ARBA" id="ARBA00023125"/>
    </source>
</evidence>
<dbReference type="SUPFAM" id="SSF50249">
    <property type="entry name" value="Nucleic acid-binding proteins"/>
    <property type="match status" value="1"/>
</dbReference>
<dbReference type="GO" id="GO:0016787">
    <property type="term" value="F:hydrolase activity"/>
    <property type="evidence" value="ECO:0007669"/>
    <property type="project" value="UniProtKB-KW"/>
</dbReference>
<dbReference type="CDD" id="cd04488">
    <property type="entry name" value="RecG_wedge_OBF"/>
    <property type="match status" value="1"/>
</dbReference>
<dbReference type="GO" id="GO:0005524">
    <property type="term" value="F:ATP binding"/>
    <property type="evidence" value="ECO:0007669"/>
    <property type="project" value="UniProtKB-KW"/>
</dbReference>
<dbReference type="AlphaFoldDB" id="A0A6J4KMB5"/>
<proteinExistence type="inferred from homology"/>
<evidence type="ECO:0000256" key="6">
    <source>
        <dbReference type="ARBA" id="ARBA00022806"/>
    </source>
</evidence>
<evidence type="ECO:0000256" key="3">
    <source>
        <dbReference type="ARBA" id="ARBA00022741"/>
    </source>
</evidence>
<dbReference type="GO" id="GO:0006281">
    <property type="term" value="P:DNA repair"/>
    <property type="evidence" value="ECO:0007669"/>
    <property type="project" value="UniProtKB-UniRule"/>
</dbReference>
<evidence type="ECO:0000256" key="1">
    <source>
        <dbReference type="ARBA" id="ARBA00007504"/>
    </source>
</evidence>
<feature type="domain" description="Helicase ATP-binding" evidence="16">
    <location>
        <begin position="289"/>
        <end position="450"/>
    </location>
</feature>
<dbReference type="NCBIfam" id="TIGR00643">
    <property type="entry name" value="recG"/>
    <property type="match status" value="1"/>
</dbReference>
<dbReference type="PROSITE" id="PS51194">
    <property type="entry name" value="HELICASE_CTER"/>
    <property type="match status" value="1"/>
</dbReference>
<reference evidence="18" key="1">
    <citation type="submission" date="2020-02" db="EMBL/GenBank/DDBJ databases">
        <authorList>
            <person name="Meier V. D."/>
        </authorList>
    </citation>
    <scope>NUCLEOTIDE SEQUENCE</scope>
    <source>
        <strain evidence="18">AVDCRST_MAG40</strain>
    </source>
</reference>
<sequence>MTRDARGTAAAETRRVFLDTPVTYLKGVGPKRAEALLRLNIATAGDLLFHVPHRYEDASTVAAIASLEPGMDATVIGQVVSKGVIPTRKGLRIFQAVLRDGTGMIEVSWPGQPYLDRQIQKGETLLVTGAVRFFHGRQMQPREFVNLGEDDEGTSGGRVLSVYPATEGLGVKAIRALIDGYIDQLLPLVVEYLPASAVARARVPQLPDALRMVHRPGSIAEAEVGRSRLAFEELLFVQILMRRANALARARREGIAFENRRDLTSRLKGALPFELTGAQIRSLREIFADMCSDRRMHRLLQGDVGSGKTIVALFSALLAMENGRQAAIMAPTELLAEQHLRTFTRLLAPFGIVPLLLTGRLAARERREAAERMALAAPLLVVGTHALVQDATTFARLGLAVIDEQHRFGVEQRKALGGKGERPDVLLMSATPIPRSLALTLYGDLDVSILDEKPPGRIPITTALRPESARGRVLQFIDREVAAGRQAYVVYPVIEESEKTDLKAATTMHAELAGGAFAARRVGLLHGRLSGEEKDAVMRAFLARELDVLVATTVIEVGIDVPNATVMLIEHPERFGLSQLHQLRGRVGRGGEASYCILLGDVSRESAERLAVFVGTEDGFEIARADLRLRGMGDLFGERQSGLPTFRVADPLRDELLNEQAREAATAILDADPELERPEHAGMRRVMGQRYRRSLELFRVG</sequence>
<dbReference type="PROSITE" id="PS51192">
    <property type="entry name" value="HELICASE_ATP_BIND_1"/>
    <property type="match status" value="1"/>
</dbReference>
<protein>
    <recommendedName>
        <fullName evidence="2 15">ATP-dependent DNA helicase RecG</fullName>
        <ecNumber evidence="13 15">5.6.2.4</ecNumber>
    </recommendedName>
</protein>
<keyword evidence="10 15" id="KW-0234">DNA repair</keyword>
<evidence type="ECO:0000256" key="13">
    <source>
        <dbReference type="ARBA" id="ARBA00034808"/>
    </source>
</evidence>
<dbReference type="InterPro" id="IPR004609">
    <property type="entry name" value="ATP-dep_DNA_helicase_RecG"/>
</dbReference>
<dbReference type="NCBIfam" id="NF008168">
    <property type="entry name" value="PRK10917.2-2"/>
    <property type="match status" value="1"/>
</dbReference>
<comment type="catalytic activity">
    <reaction evidence="14 15">
        <text>ATP + H2O = ADP + phosphate + H(+)</text>
        <dbReference type="Rhea" id="RHEA:13065"/>
        <dbReference type="ChEBI" id="CHEBI:15377"/>
        <dbReference type="ChEBI" id="CHEBI:15378"/>
        <dbReference type="ChEBI" id="CHEBI:30616"/>
        <dbReference type="ChEBI" id="CHEBI:43474"/>
        <dbReference type="ChEBI" id="CHEBI:456216"/>
        <dbReference type="EC" id="5.6.2.4"/>
    </reaction>
</comment>
<dbReference type="InterPro" id="IPR033454">
    <property type="entry name" value="RecG_wedge"/>
</dbReference>
<dbReference type="InterPro" id="IPR045562">
    <property type="entry name" value="RecG_dom3_C"/>
</dbReference>
<name>A0A6J4KMB5_9BACT</name>
<evidence type="ECO:0000256" key="14">
    <source>
        <dbReference type="ARBA" id="ARBA00048988"/>
    </source>
</evidence>
<dbReference type="Pfam" id="PF19833">
    <property type="entry name" value="RecG_dom3_C"/>
    <property type="match status" value="1"/>
</dbReference>
<dbReference type="SMART" id="SM00487">
    <property type="entry name" value="DEXDc"/>
    <property type="match status" value="1"/>
</dbReference>
<dbReference type="CDD" id="cd17992">
    <property type="entry name" value="DEXHc_RecG"/>
    <property type="match status" value="1"/>
</dbReference>
<evidence type="ECO:0000256" key="9">
    <source>
        <dbReference type="ARBA" id="ARBA00023172"/>
    </source>
</evidence>
<keyword evidence="6 15" id="KW-0347">Helicase</keyword>
<feature type="domain" description="Helicase C-terminal" evidence="17">
    <location>
        <begin position="472"/>
        <end position="633"/>
    </location>
</feature>
<dbReference type="GO" id="GO:0003677">
    <property type="term" value="F:DNA binding"/>
    <property type="evidence" value="ECO:0007669"/>
    <property type="project" value="UniProtKB-KW"/>
</dbReference>
<comment type="catalytic activity">
    <reaction evidence="12 15">
        <text>Couples ATP hydrolysis with the unwinding of duplex DNA by translocating in the 3'-5' direction.</text>
        <dbReference type="EC" id="5.6.2.4"/>
    </reaction>
</comment>
<gene>
    <name evidence="18" type="ORF">AVDCRST_MAG40-909</name>
</gene>
<dbReference type="PANTHER" id="PTHR47964:SF1">
    <property type="entry name" value="ATP-DEPENDENT DNA HELICASE HOMOLOG RECG, CHLOROPLASTIC"/>
    <property type="match status" value="1"/>
</dbReference>
<dbReference type="InterPro" id="IPR014001">
    <property type="entry name" value="Helicase_ATP-bd"/>
</dbReference>
<dbReference type="EMBL" id="CADCTX010000264">
    <property type="protein sequence ID" value="CAA9310040.1"/>
    <property type="molecule type" value="Genomic_DNA"/>
</dbReference>
<keyword evidence="5 15" id="KW-0378">Hydrolase</keyword>
<evidence type="ECO:0000256" key="7">
    <source>
        <dbReference type="ARBA" id="ARBA00022840"/>
    </source>
</evidence>
<dbReference type="NCBIfam" id="NF008165">
    <property type="entry name" value="PRK10917.1-3"/>
    <property type="match status" value="1"/>
</dbReference>
<dbReference type="SUPFAM" id="SSF52540">
    <property type="entry name" value="P-loop containing nucleoside triphosphate hydrolases"/>
    <property type="match status" value="2"/>
</dbReference>